<evidence type="ECO:0000256" key="9">
    <source>
        <dbReference type="ARBA" id="ARBA00022824"/>
    </source>
</evidence>
<dbReference type="PANTHER" id="PTHR10903">
    <property type="entry name" value="GTPASE, IMAP FAMILY MEMBER-RELATED"/>
    <property type="match status" value="1"/>
</dbReference>
<proteinExistence type="inferred from homology"/>
<evidence type="ECO:0000259" key="16">
    <source>
        <dbReference type="PROSITE" id="PS51720"/>
    </source>
</evidence>
<keyword evidence="7" id="KW-0677">Repeat</keyword>
<dbReference type="Ensembl" id="ENSSRHT00000036000.1">
    <property type="protein sequence ID" value="ENSSRHP00000034978.1"/>
    <property type="gene ID" value="ENSSRHG00000017962.1"/>
</dbReference>
<evidence type="ECO:0000256" key="3">
    <source>
        <dbReference type="ARBA" id="ARBA00004514"/>
    </source>
</evidence>
<keyword evidence="18" id="KW-1185">Reference proteome</keyword>
<dbReference type="Proteomes" id="UP000472270">
    <property type="component" value="Unassembled WGS sequence"/>
</dbReference>
<evidence type="ECO:0000256" key="10">
    <source>
        <dbReference type="ARBA" id="ARBA00023034"/>
    </source>
</evidence>
<dbReference type="GO" id="GO:0005739">
    <property type="term" value="C:mitochondrion"/>
    <property type="evidence" value="ECO:0007669"/>
    <property type="project" value="UniProtKB-SubCell"/>
</dbReference>
<dbReference type="PROSITE" id="PS51720">
    <property type="entry name" value="G_AIG1"/>
    <property type="match status" value="1"/>
</dbReference>
<evidence type="ECO:0000256" key="15">
    <source>
        <dbReference type="ARBA" id="ARBA00077278"/>
    </source>
</evidence>
<dbReference type="GO" id="GO:0005794">
    <property type="term" value="C:Golgi apparatus"/>
    <property type="evidence" value="ECO:0007669"/>
    <property type="project" value="UniProtKB-SubCell"/>
</dbReference>
<keyword evidence="8" id="KW-0547">Nucleotide-binding</keyword>
<evidence type="ECO:0000256" key="12">
    <source>
        <dbReference type="ARBA" id="ARBA00023134"/>
    </source>
</evidence>
<evidence type="ECO:0000256" key="1">
    <source>
        <dbReference type="ARBA" id="ARBA00004173"/>
    </source>
</evidence>
<dbReference type="GO" id="GO:0005525">
    <property type="term" value="F:GTP binding"/>
    <property type="evidence" value="ECO:0007669"/>
    <property type="project" value="UniProtKB-KW"/>
</dbReference>
<evidence type="ECO:0000256" key="11">
    <source>
        <dbReference type="ARBA" id="ARBA00023128"/>
    </source>
</evidence>
<evidence type="ECO:0000313" key="17">
    <source>
        <dbReference type="Ensembl" id="ENSSRHP00000034978.1"/>
    </source>
</evidence>
<dbReference type="InterPro" id="IPR027417">
    <property type="entry name" value="P-loop_NTPase"/>
</dbReference>
<dbReference type="Pfam" id="PF04548">
    <property type="entry name" value="AIG1"/>
    <property type="match status" value="2"/>
</dbReference>
<keyword evidence="11" id="KW-0496">Mitochondrion</keyword>
<dbReference type="AlphaFoldDB" id="A0A673I7H2"/>
<comment type="similarity">
    <text evidence="5">Belongs to the TRAFAC class TrmE-Era-EngA-EngB-Septin-like GTPase superfamily. AIG1/Toc34/Toc159-like paraseptin GTPase family. IAN subfamily.</text>
</comment>
<keyword evidence="10" id="KW-0333">Golgi apparatus</keyword>
<dbReference type="SUPFAM" id="SSF52540">
    <property type="entry name" value="P-loop containing nucleoside triphosphate hydrolases"/>
    <property type="match status" value="2"/>
</dbReference>
<sequence length="514" mass="58467">MTSDKSLSKIRIILVGGRDVFGREASGKSTTGNIILGRNAFEVGRRTTRSVKAEGEVHGRHVTVVDTPGWVWCCSVENTPNFDRLEIMRSTTLCQPGPHAFLLVIPVNSNFPHICRAPLESQLELLSDKIWKHIIVLFSCVAPLKKKIKESQDMMWLVGKCQNRYHFLNIKSCADCSQVVTLLEKMEEMVAQNNGHYLQIDKGISVGDKQDTGSAKANRRKRVLQACIRDVKQHKTDIRIVLIGAVQGAKSSAGNLILGKKVFAVNRPKTLRTTVCCAINQAKVHNRRLTVVDTPGWYYNYPVEKTPEMDKLEIRRSVHLCAPGPHVILLIIPILTCLEMTVHTAVEKHMGLLGEKVWNHTIVLFTMGDWLGDTTIEERIEKEDKHLELLIEKCGNRYHVFNCKNHTDHTQVTELLEKIEEMMMENNNSHYVPEMESNPCLEIDLMLKTTKTNMTKMNRQTQIIQELLREIKLAELRIVLLGVEDTWKFMAGNIILRGESLFPPKEVLHSFLKK</sequence>
<evidence type="ECO:0000256" key="2">
    <source>
        <dbReference type="ARBA" id="ARBA00004240"/>
    </source>
</evidence>
<evidence type="ECO:0000256" key="4">
    <source>
        <dbReference type="ARBA" id="ARBA00004555"/>
    </source>
</evidence>
<evidence type="ECO:0000256" key="8">
    <source>
        <dbReference type="ARBA" id="ARBA00022741"/>
    </source>
</evidence>
<dbReference type="InterPro" id="IPR006703">
    <property type="entry name" value="G_AIG1"/>
</dbReference>
<accession>A0A673I7H2</accession>
<evidence type="ECO:0000313" key="18">
    <source>
        <dbReference type="Proteomes" id="UP000472270"/>
    </source>
</evidence>
<evidence type="ECO:0000256" key="7">
    <source>
        <dbReference type="ARBA" id="ARBA00022737"/>
    </source>
</evidence>
<protein>
    <recommendedName>
        <fullName evidence="14">GTPase IMAP family member 8</fullName>
    </recommendedName>
    <alternativeName>
        <fullName evidence="15">Immune-associated nucleotide-binding protein 9</fullName>
    </alternativeName>
</protein>
<dbReference type="GO" id="GO:0005783">
    <property type="term" value="C:endoplasmic reticulum"/>
    <property type="evidence" value="ECO:0007669"/>
    <property type="project" value="UniProtKB-SubCell"/>
</dbReference>
<dbReference type="InterPro" id="IPR045058">
    <property type="entry name" value="GIMA/IAN/Toc"/>
</dbReference>
<dbReference type="FunFam" id="3.40.50.300:FF:000536">
    <property type="entry name" value="GTPase IMAP family member 8"/>
    <property type="match status" value="1"/>
</dbReference>
<evidence type="ECO:0000256" key="14">
    <source>
        <dbReference type="ARBA" id="ARBA00073539"/>
    </source>
</evidence>
<evidence type="ECO:0000256" key="5">
    <source>
        <dbReference type="ARBA" id="ARBA00008535"/>
    </source>
</evidence>
<keyword evidence="6" id="KW-0963">Cytoplasm</keyword>
<keyword evidence="12" id="KW-0342">GTP-binding</keyword>
<dbReference type="Gene3D" id="3.40.50.300">
    <property type="entry name" value="P-loop containing nucleotide triphosphate hydrolases"/>
    <property type="match status" value="2"/>
</dbReference>
<dbReference type="PANTHER" id="PTHR10903:SF107">
    <property type="entry name" value="GTPASE IMAP FAMILY MEMBER 4-LIKE-RELATED"/>
    <property type="match status" value="1"/>
</dbReference>
<reference evidence="17" key="2">
    <citation type="submission" date="2025-09" db="UniProtKB">
        <authorList>
            <consortium name="Ensembl"/>
        </authorList>
    </citation>
    <scope>IDENTIFICATION</scope>
</reference>
<evidence type="ECO:0000256" key="6">
    <source>
        <dbReference type="ARBA" id="ARBA00022490"/>
    </source>
</evidence>
<evidence type="ECO:0000256" key="13">
    <source>
        <dbReference type="ARBA" id="ARBA00056809"/>
    </source>
</evidence>
<comment type="function">
    <text evidence="13">Exerts an anti-apoptotic effect in the immune system and is involved in responses to infections.</text>
</comment>
<name>A0A673I7H2_9TELE</name>
<keyword evidence="9" id="KW-0256">Endoplasmic reticulum</keyword>
<comment type="subcellular location">
    <subcellularLocation>
        <location evidence="3">Cytoplasm</location>
        <location evidence="3">Cytosol</location>
    </subcellularLocation>
    <subcellularLocation>
        <location evidence="2">Endoplasmic reticulum</location>
    </subcellularLocation>
    <subcellularLocation>
        <location evidence="4">Golgi apparatus</location>
    </subcellularLocation>
    <subcellularLocation>
        <location evidence="1">Mitochondrion</location>
    </subcellularLocation>
</comment>
<organism evidence="17 18">
    <name type="scientific">Sinocyclocheilus rhinocerous</name>
    <dbReference type="NCBI Taxonomy" id="307959"/>
    <lineage>
        <taxon>Eukaryota</taxon>
        <taxon>Metazoa</taxon>
        <taxon>Chordata</taxon>
        <taxon>Craniata</taxon>
        <taxon>Vertebrata</taxon>
        <taxon>Euteleostomi</taxon>
        <taxon>Actinopterygii</taxon>
        <taxon>Neopterygii</taxon>
        <taxon>Teleostei</taxon>
        <taxon>Ostariophysi</taxon>
        <taxon>Cypriniformes</taxon>
        <taxon>Cyprinidae</taxon>
        <taxon>Cyprininae</taxon>
        <taxon>Sinocyclocheilus</taxon>
    </lineage>
</organism>
<feature type="domain" description="AIG1-type G" evidence="16">
    <location>
        <begin position="235"/>
        <end position="440"/>
    </location>
</feature>
<dbReference type="GO" id="GO:0005829">
    <property type="term" value="C:cytosol"/>
    <property type="evidence" value="ECO:0007669"/>
    <property type="project" value="UniProtKB-SubCell"/>
</dbReference>
<reference evidence="17" key="1">
    <citation type="submission" date="2025-08" db="UniProtKB">
        <authorList>
            <consortium name="Ensembl"/>
        </authorList>
    </citation>
    <scope>IDENTIFICATION</scope>
</reference>
<gene>
    <name evidence="17" type="primary">LOC107736882</name>
</gene>